<feature type="transmembrane region" description="Helical" evidence="2">
    <location>
        <begin position="44"/>
        <end position="64"/>
    </location>
</feature>
<gene>
    <name evidence="3" type="ORF">H9651_00565</name>
</gene>
<dbReference type="EMBL" id="JACSQP010000001">
    <property type="protein sequence ID" value="MBD7956130.1"/>
    <property type="molecule type" value="Genomic_DNA"/>
</dbReference>
<dbReference type="Proteomes" id="UP000648352">
    <property type="component" value="Unassembled WGS sequence"/>
</dbReference>
<feature type="transmembrane region" description="Helical" evidence="2">
    <location>
        <begin position="142"/>
        <end position="166"/>
    </location>
</feature>
<evidence type="ECO:0000256" key="2">
    <source>
        <dbReference type="SAM" id="Phobius"/>
    </source>
</evidence>
<name>A0ABR8RY14_9MICO</name>
<dbReference type="RefSeq" id="WP_191717161.1">
    <property type="nucleotide sequence ID" value="NZ_JACSQP010000001.1"/>
</dbReference>
<accession>A0ABR8RY14</accession>
<protein>
    <recommendedName>
        <fullName evidence="5">Agglutinin receptor</fullName>
    </recommendedName>
</protein>
<evidence type="ECO:0000256" key="1">
    <source>
        <dbReference type="SAM" id="MobiDB-lite"/>
    </source>
</evidence>
<sequence length="323" mass="35123">MTEPITSPASAKLLRIAIWVAIGALIAAALVCVVWVLFGPESGIVGRAFLTILLLASFAGISILETQLAPRRPAWFALASMAVWVVTLLIGAFMIWMPEPDRYFGIGADRFFRFLLIVLVLQLALLHVRLFTKLHARYSTTFTTIVTYVTIALVVILAIMLVIPLIVSEFYDFLAVYWRIVVSLAILAAVGTALVPLVNALLAPKRPRPAGAPHAGSQAAPYGGSYATPQLQTQPAPQWPTYADGYTPLPVMPDGSPDWNAYYTGYPTYAQPAYAAVEQTQPSARATEQTPEVEPQPEPHPESPATQDDFPSVPPRPPLPPRP</sequence>
<reference evidence="3 4" key="1">
    <citation type="submission" date="2020-08" db="EMBL/GenBank/DDBJ databases">
        <title>A Genomic Blueprint of the Chicken Gut Microbiome.</title>
        <authorList>
            <person name="Gilroy R."/>
            <person name="Ravi A."/>
            <person name="Getino M."/>
            <person name="Pursley I."/>
            <person name="Horton D.L."/>
            <person name="Alikhan N.-F."/>
            <person name="Baker D."/>
            <person name="Gharbi K."/>
            <person name="Hall N."/>
            <person name="Watson M."/>
            <person name="Adriaenssens E.M."/>
            <person name="Foster-Nyarko E."/>
            <person name="Jarju S."/>
            <person name="Secka A."/>
            <person name="Antonio M."/>
            <person name="Oren A."/>
            <person name="Chaudhuri R."/>
            <person name="La Ragione R.M."/>
            <person name="Hildebrand F."/>
            <person name="Pallen M.J."/>
        </authorList>
    </citation>
    <scope>NUCLEOTIDE SEQUENCE [LARGE SCALE GENOMIC DNA]</scope>
    <source>
        <strain evidence="3 4">Sa4CUA7</strain>
    </source>
</reference>
<evidence type="ECO:0008006" key="5">
    <source>
        <dbReference type="Google" id="ProtNLM"/>
    </source>
</evidence>
<keyword evidence="2" id="KW-0472">Membrane</keyword>
<feature type="compositionally biased region" description="Pro residues" evidence="1">
    <location>
        <begin position="312"/>
        <end position="323"/>
    </location>
</feature>
<keyword evidence="4" id="KW-1185">Reference proteome</keyword>
<feature type="region of interest" description="Disordered" evidence="1">
    <location>
        <begin position="274"/>
        <end position="323"/>
    </location>
</feature>
<feature type="transmembrane region" description="Helical" evidence="2">
    <location>
        <begin position="178"/>
        <end position="202"/>
    </location>
</feature>
<feature type="transmembrane region" description="Helical" evidence="2">
    <location>
        <begin position="111"/>
        <end position="130"/>
    </location>
</feature>
<feature type="transmembrane region" description="Helical" evidence="2">
    <location>
        <begin position="16"/>
        <end position="38"/>
    </location>
</feature>
<proteinExistence type="predicted"/>
<comment type="caution">
    <text evidence="3">The sequence shown here is derived from an EMBL/GenBank/DDBJ whole genome shotgun (WGS) entry which is preliminary data.</text>
</comment>
<evidence type="ECO:0000313" key="3">
    <source>
        <dbReference type="EMBL" id="MBD7956130.1"/>
    </source>
</evidence>
<keyword evidence="2" id="KW-1133">Transmembrane helix</keyword>
<evidence type="ECO:0000313" key="4">
    <source>
        <dbReference type="Proteomes" id="UP000648352"/>
    </source>
</evidence>
<keyword evidence="2" id="KW-0812">Transmembrane</keyword>
<organism evidence="3 4">
    <name type="scientific">Microbacterium pullorum</name>
    <dbReference type="NCBI Taxonomy" id="2762236"/>
    <lineage>
        <taxon>Bacteria</taxon>
        <taxon>Bacillati</taxon>
        <taxon>Actinomycetota</taxon>
        <taxon>Actinomycetes</taxon>
        <taxon>Micrococcales</taxon>
        <taxon>Microbacteriaceae</taxon>
        <taxon>Microbacterium</taxon>
    </lineage>
</organism>
<feature type="transmembrane region" description="Helical" evidence="2">
    <location>
        <begin position="76"/>
        <end position="96"/>
    </location>
</feature>